<evidence type="ECO:0000256" key="1">
    <source>
        <dbReference type="ARBA" id="ARBA00004442"/>
    </source>
</evidence>
<dbReference type="InterPro" id="IPR006665">
    <property type="entry name" value="OmpA-like"/>
</dbReference>
<evidence type="ECO:0000256" key="3">
    <source>
        <dbReference type="ARBA" id="ARBA00023237"/>
    </source>
</evidence>
<dbReference type="PANTHER" id="PTHR30329">
    <property type="entry name" value="STATOR ELEMENT OF FLAGELLAR MOTOR COMPLEX"/>
    <property type="match status" value="1"/>
</dbReference>
<dbReference type="AlphaFoldDB" id="A0A1M7Y8U5"/>
<dbReference type="RefSeq" id="WP_073613934.1">
    <property type="nucleotide sequence ID" value="NZ_FRFE01000012.1"/>
</dbReference>
<dbReference type="STRING" id="1121416.SAMN02745220_02649"/>
<name>A0A1M7Y8U5_9BACT</name>
<keyword evidence="6" id="KW-0732">Signal</keyword>
<dbReference type="SUPFAM" id="SSF103088">
    <property type="entry name" value="OmpA-like"/>
    <property type="match status" value="1"/>
</dbReference>
<organism evidence="8 9">
    <name type="scientific">Desulfopila aestuarii DSM 18488</name>
    <dbReference type="NCBI Taxonomy" id="1121416"/>
    <lineage>
        <taxon>Bacteria</taxon>
        <taxon>Pseudomonadati</taxon>
        <taxon>Thermodesulfobacteriota</taxon>
        <taxon>Desulfobulbia</taxon>
        <taxon>Desulfobulbales</taxon>
        <taxon>Desulfocapsaceae</taxon>
        <taxon>Desulfopila</taxon>
    </lineage>
</organism>
<dbReference type="PANTHER" id="PTHR30329:SF21">
    <property type="entry name" value="LIPOPROTEIN YIAD-RELATED"/>
    <property type="match status" value="1"/>
</dbReference>
<dbReference type="PROSITE" id="PS51123">
    <property type="entry name" value="OMPA_2"/>
    <property type="match status" value="1"/>
</dbReference>
<keyword evidence="3" id="KW-0998">Cell outer membrane</keyword>
<evidence type="ECO:0000256" key="2">
    <source>
        <dbReference type="ARBA" id="ARBA00023136"/>
    </source>
</evidence>
<dbReference type="OrthoDB" id="9805566at2"/>
<evidence type="ECO:0000256" key="4">
    <source>
        <dbReference type="PROSITE-ProRule" id="PRU00473"/>
    </source>
</evidence>
<dbReference type="InterPro" id="IPR006690">
    <property type="entry name" value="OMPA-like_CS"/>
</dbReference>
<feature type="domain" description="OmpA-like" evidence="7">
    <location>
        <begin position="173"/>
        <end position="290"/>
    </location>
</feature>
<evidence type="ECO:0000313" key="8">
    <source>
        <dbReference type="EMBL" id="SHO49047.1"/>
    </source>
</evidence>
<protein>
    <submittedName>
        <fullName evidence="8">OmpA family protein</fullName>
    </submittedName>
</protein>
<dbReference type="PROSITE" id="PS01068">
    <property type="entry name" value="OMPA_1"/>
    <property type="match status" value="1"/>
</dbReference>
<dbReference type="Gene3D" id="3.30.1330.60">
    <property type="entry name" value="OmpA-like domain"/>
    <property type="match status" value="1"/>
</dbReference>
<feature type="signal peptide" evidence="6">
    <location>
        <begin position="1"/>
        <end position="21"/>
    </location>
</feature>
<evidence type="ECO:0000259" key="7">
    <source>
        <dbReference type="PROSITE" id="PS51123"/>
    </source>
</evidence>
<proteinExistence type="predicted"/>
<sequence>MLKRTVFVALAALALSTPALAIEIPADAGVGFYKESTAYPSSKFNKLIEACGISMSADAVGNVPATYAKAADGQVAFNDLDIAYSPMQYHSIFTAYGLQINPEKVKENAVTDYAVVKDGEVMVKSAPSIAFNGDEWTRIFAMYDLPFVDGDDDGDGVLNSRDRCPDTPKGVKVNEDGCWVYTGILFDFDKSNLKAEYKEDLKGAKEIFDMNPDLEVAVEGHTDSVGTDAYNQKLSERRANAVVKYLVNTVGVPADKLTAVGYGETRPAATNDTAEGRAQNRRVEFTPSRR</sequence>
<keyword evidence="2 4" id="KW-0472">Membrane</keyword>
<comment type="subcellular location">
    <subcellularLocation>
        <location evidence="1">Cell outer membrane</location>
    </subcellularLocation>
</comment>
<dbReference type="SUPFAM" id="SSF103647">
    <property type="entry name" value="TSP type-3 repeat"/>
    <property type="match status" value="1"/>
</dbReference>
<dbReference type="Proteomes" id="UP000184603">
    <property type="component" value="Unassembled WGS sequence"/>
</dbReference>
<dbReference type="CDD" id="cd07185">
    <property type="entry name" value="OmpA_C-like"/>
    <property type="match status" value="1"/>
</dbReference>
<accession>A0A1M7Y8U5</accession>
<evidence type="ECO:0000256" key="6">
    <source>
        <dbReference type="SAM" id="SignalP"/>
    </source>
</evidence>
<dbReference type="GO" id="GO:0009279">
    <property type="term" value="C:cell outer membrane"/>
    <property type="evidence" value="ECO:0007669"/>
    <property type="project" value="UniProtKB-SubCell"/>
</dbReference>
<dbReference type="GO" id="GO:0005509">
    <property type="term" value="F:calcium ion binding"/>
    <property type="evidence" value="ECO:0007669"/>
    <property type="project" value="InterPro"/>
</dbReference>
<dbReference type="InterPro" id="IPR028974">
    <property type="entry name" value="TSP_type-3_rpt"/>
</dbReference>
<dbReference type="InterPro" id="IPR006664">
    <property type="entry name" value="OMP_bac"/>
</dbReference>
<keyword evidence="9" id="KW-1185">Reference proteome</keyword>
<dbReference type="InterPro" id="IPR050330">
    <property type="entry name" value="Bact_OuterMem_StrucFunc"/>
</dbReference>
<feature type="chain" id="PRO_5013020446" evidence="6">
    <location>
        <begin position="22"/>
        <end position="290"/>
    </location>
</feature>
<gene>
    <name evidence="8" type="ORF">SAMN02745220_02649</name>
</gene>
<evidence type="ECO:0000256" key="5">
    <source>
        <dbReference type="SAM" id="MobiDB-lite"/>
    </source>
</evidence>
<dbReference type="InterPro" id="IPR036737">
    <property type="entry name" value="OmpA-like_sf"/>
</dbReference>
<feature type="region of interest" description="Disordered" evidence="5">
    <location>
        <begin position="263"/>
        <end position="290"/>
    </location>
</feature>
<evidence type="ECO:0000313" key="9">
    <source>
        <dbReference type="Proteomes" id="UP000184603"/>
    </source>
</evidence>
<dbReference type="EMBL" id="FRFE01000012">
    <property type="protein sequence ID" value="SHO49047.1"/>
    <property type="molecule type" value="Genomic_DNA"/>
</dbReference>
<dbReference type="PRINTS" id="PR01021">
    <property type="entry name" value="OMPADOMAIN"/>
</dbReference>
<dbReference type="Pfam" id="PF00691">
    <property type="entry name" value="OmpA"/>
    <property type="match status" value="1"/>
</dbReference>
<reference evidence="8 9" key="1">
    <citation type="submission" date="2016-12" db="EMBL/GenBank/DDBJ databases">
        <authorList>
            <person name="Song W.-J."/>
            <person name="Kurnit D.M."/>
        </authorList>
    </citation>
    <scope>NUCLEOTIDE SEQUENCE [LARGE SCALE GENOMIC DNA]</scope>
    <source>
        <strain evidence="8 9">DSM 18488</strain>
    </source>
</reference>